<dbReference type="InterPro" id="IPR036318">
    <property type="entry name" value="FAD-bd_PCMH-like_sf"/>
</dbReference>
<dbReference type="Gene3D" id="1.10.45.10">
    <property type="entry name" value="Vanillyl-alcohol Oxidase, Chain A, domain 4"/>
    <property type="match status" value="1"/>
</dbReference>
<dbReference type="InterPro" id="IPR016166">
    <property type="entry name" value="FAD-bd_PCMH"/>
</dbReference>
<dbReference type="PANTHER" id="PTHR46568:SF1">
    <property type="entry name" value="ALKYLDIHYDROXYACETONEPHOSPHATE SYNTHASE, PEROXISOMAL"/>
    <property type="match status" value="1"/>
</dbReference>
<dbReference type="InterPro" id="IPR004113">
    <property type="entry name" value="FAD-bd_oxidored_4_C"/>
</dbReference>
<sequence length="494" mass="53767">MSGDWPQTSVTGSNYLKGVLARELGAVVGFDNVTDDPEARQSAAADWSWQSKFMTYRGLEQPAADFVVRPRTTAEVERVVQIANDHVIPIVPRGGGSGTQGGTLAPYGGIALDLSRMTDIVEIDAESLIVTCQAGIDGPTLEAALNEQGLTLAHYPGSYHLGASIGGFVAARGSGVVSTKYGKAENQVLQLEAVLPPGRTLTTLRVPSHAAGPDLLQTLVGSEGTLGVITQLAMRIDPLPARREFLAFSFPDIFAGMEAGRLIMTSRLRPATIRLYDEADSVKLQEWVGTPFTGTLMVIMCDGSDELVAYETRAITELAEKAGGTSQGSEVGRIWWEGKYEPYAKGKLPQPPLMYGTFDQVARFSDLPAIYRAKKEVIEREFREYGARYTAHLSHWYDWGSMLYDRFYVDAPPEDPEEAMELHDRLWDAGITAGLANGGVLNDHHGVGIKLGRFMRPQLGVGFELLRELKDAWDPNGIMNPGKLGFGPPRGPRL</sequence>
<dbReference type="InterPro" id="IPR016169">
    <property type="entry name" value="FAD-bd_PCMH_sub2"/>
</dbReference>
<keyword evidence="10" id="KW-1185">Reference proteome</keyword>
<dbReference type="Gene3D" id="3.30.300.330">
    <property type="match status" value="1"/>
</dbReference>
<dbReference type="PANTHER" id="PTHR46568">
    <property type="entry name" value="ALKYLDIHYDROXYACETONEPHOSPHATE SYNTHASE, PEROXISOMAL"/>
    <property type="match status" value="1"/>
</dbReference>
<evidence type="ECO:0000256" key="2">
    <source>
        <dbReference type="ARBA" id="ARBA00022630"/>
    </source>
</evidence>
<dbReference type="Proteomes" id="UP000278886">
    <property type="component" value="Chromosome"/>
</dbReference>
<proteinExistence type="inferred from homology"/>
<reference evidence="10" key="1">
    <citation type="submission" date="2018-09" db="EMBL/GenBank/DDBJ databases">
        <title>Genome sequencing of strain 2DFWR-13.</title>
        <authorList>
            <person name="Heo J."/>
            <person name="Kim S.-J."/>
            <person name="Kwon S.-W."/>
        </authorList>
    </citation>
    <scope>NUCLEOTIDE SEQUENCE [LARGE SCALE GENOMIC DNA]</scope>
    <source>
        <strain evidence="10">2DFWR-13</strain>
    </source>
</reference>
<evidence type="ECO:0000256" key="5">
    <source>
        <dbReference type="PIRSR" id="PIRSR625650-1"/>
    </source>
</evidence>
<protein>
    <submittedName>
        <fullName evidence="9">FAD-binding oxidoreductase</fullName>
    </submittedName>
</protein>
<name>A0A387B6D7_9MICO</name>
<dbReference type="Pfam" id="PF01565">
    <property type="entry name" value="FAD_binding_4"/>
    <property type="match status" value="1"/>
</dbReference>
<gene>
    <name evidence="9" type="ORF">D7I47_02980</name>
</gene>
<evidence type="ECO:0000313" key="9">
    <source>
        <dbReference type="EMBL" id="AYF97318.1"/>
    </source>
</evidence>
<dbReference type="InterPro" id="IPR016164">
    <property type="entry name" value="FAD-linked_Oxase-like_C"/>
</dbReference>
<feature type="site" description="Important for enzyme activity" evidence="7">
    <location>
        <position position="274"/>
    </location>
</feature>
<feature type="domain" description="FAD-binding PCMH-type" evidence="8">
    <location>
        <begin position="59"/>
        <end position="239"/>
    </location>
</feature>
<dbReference type="GO" id="GO:0071949">
    <property type="term" value="F:FAD binding"/>
    <property type="evidence" value="ECO:0007669"/>
    <property type="project" value="InterPro"/>
</dbReference>
<dbReference type="InterPro" id="IPR025650">
    <property type="entry name" value="Alkyl-DHAP_Synthase"/>
</dbReference>
<feature type="active site" description="Proton donor/acceptor" evidence="5">
    <location>
        <position position="404"/>
    </location>
</feature>
<dbReference type="InterPro" id="IPR006094">
    <property type="entry name" value="Oxid_FAD_bind_N"/>
</dbReference>
<comment type="similarity">
    <text evidence="1">Belongs to the FAD-binding oxidoreductase/transferase type 4 family.</text>
</comment>
<dbReference type="RefSeq" id="WP_120761669.1">
    <property type="nucleotide sequence ID" value="NZ_CP032630.1"/>
</dbReference>
<dbReference type="GO" id="GO:0008609">
    <property type="term" value="F:alkylglycerone-phosphate synthase activity"/>
    <property type="evidence" value="ECO:0007669"/>
    <property type="project" value="InterPro"/>
</dbReference>
<dbReference type="KEGG" id="lyd:D7I47_02980"/>
<dbReference type="InterPro" id="IPR016167">
    <property type="entry name" value="FAD-bd_PCMH_sub1"/>
</dbReference>
<evidence type="ECO:0000313" key="10">
    <source>
        <dbReference type="Proteomes" id="UP000278886"/>
    </source>
</evidence>
<dbReference type="Gene3D" id="3.30.70.3450">
    <property type="match status" value="2"/>
</dbReference>
<keyword evidence="4" id="KW-0560">Oxidoreductase</keyword>
<evidence type="ECO:0000259" key="8">
    <source>
        <dbReference type="PROSITE" id="PS51387"/>
    </source>
</evidence>
<accession>A0A387B6D7</accession>
<evidence type="ECO:0000256" key="7">
    <source>
        <dbReference type="PIRSR" id="PIRSR625650-4"/>
    </source>
</evidence>
<keyword evidence="3 6" id="KW-0274">FAD</keyword>
<keyword evidence="2" id="KW-0285">Flavoprotein</keyword>
<comment type="cofactor">
    <cofactor evidence="6">
        <name>FAD</name>
        <dbReference type="ChEBI" id="CHEBI:57692"/>
    </cofactor>
</comment>
<organism evidence="9 10">
    <name type="scientific">Protaetiibacter intestinalis</name>
    <dbReference type="NCBI Taxonomy" id="2419774"/>
    <lineage>
        <taxon>Bacteria</taxon>
        <taxon>Bacillati</taxon>
        <taxon>Actinomycetota</taxon>
        <taxon>Actinomycetes</taxon>
        <taxon>Micrococcales</taxon>
        <taxon>Microbacteriaceae</taxon>
        <taxon>Protaetiibacter</taxon>
    </lineage>
</organism>
<evidence type="ECO:0000256" key="4">
    <source>
        <dbReference type="ARBA" id="ARBA00023002"/>
    </source>
</evidence>
<dbReference type="InterPro" id="IPR016171">
    <property type="entry name" value="Vanillyl_alc_oxidase_C-sub2"/>
</dbReference>
<dbReference type="GO" id="GO:0016491">
    <property type="term" value="F:oxidoreductase activity"/>
    <property type="evidence" value="ECO:0007669"/>
    <property type="project" value="UniProtKB-KW"/>
</dbReference>
<evidence type="ECO:0000256" key="1">
    <source>
        <dbReference type="ARBA" id="ARBA00008000"/>
    </source>
</evidence>
<dbReference type="Gene3D" id="3.30.43.10">
    <property type="entry name" value="Uridine Diphospho-n-acetylenolpyruvylglucosamine Reductase, domain 2"/>
    <property type="match status" value="1"/>
</dbReference>
<dbReference type="AlphaFoldDB" id="A0A387B6D7"/>
<feature type="binding site" evidence="6">
    <location>
        <begin position="223"/>
        <end position="229"/>
    </location>
    <ligand>
        <name>FAD</name>
        <dbReference type="ChEBI" id="CHEBI:57692"/>
    </ligand>
</feature>
<dbReference type="PROSITE" id="PS51387">
    <property type="entry name" value="FAD_PCMH"/>
    <property type="match status" value="1"/>
</dbReference>
<dbReference type="SUPFAM" id="SSF56176">
    <property type="entry name" value="FAD-binding/transporter-associated domain-like"/>
    <property type="match status" value="1"/>
</dbReference>
<dbReference type="Pfam" id="PF02913">
    <property type="entry name" value="FAD-oxidase_C"/>
    <property type="match status" value="1"/>
</dbReference>
<dbReference type="EMBL" id="CP032630">
    <property type="protein sequence ID" value="AYF97318.1"/>
    <property type="molecule type" value="Genomic_DNA"/>
</dbReference>
<dbReference type="Gene3D" id="3.30.465.10">
    <property type="match status" value="1"/>
</dbReference>
<dbReference type="GO" id="GO:0008610">
    <property type="term" value="P:lipid biosynthetic process"/>
    <property type="evidence" value="ECO:0007669"/>
    <property type="project" value="InterPro"/>
</dbReference>
<evidence type="ECO:0000256" key="6">
    <source>
        <dbReference type="PIRSR" id="PIRSR625650-3"/>
    </source>
</evidence>
<dbReference type="OrthoDB" id="9811557at2"/>
<dbReference type="SUPFAM" id="SSF55103">
    <property type="entry name" value="FAD-linked oxidases, C-terminal domain"/>
    <property type="match status" value="1"/>
</dbReference>
<evidence type="ECO:0000256" key="3">
    <source>
        <dbReference type="ARBA" id="ARBA00022827"/>
    </source>
</evidence>